<accession>A0ABP6QEU3</accession>
<dbReference type="InterPro" id="IPR011009">
    <property type="entry name" value="Kinase-like_dom_sf"/>
</dbReference>
<comment type="catalytic activity">
    <reaction evidence="8">
        <text>L-seryl-[protein] + ATP = O-phospho-L-seryl-[protein] + ADP + H(+)</text>
        <dbReference type="Rhea" id="RHEA:17989"/>
        <dbReference type="Rhea" id="RHEA-COMP:9863"/>
        <dbReference type="Rhea" id="RHEA-COMP:11604"/>
        <dbReference type="ChEBI" id="CHEBI:15378"/>
        <dbReference type="ChEBI" id="CHEBI:29999"/>
        <dbReference type="ChEBI" id="CHEBI:30616"/>
        <dbReference type="ChEBI" id="CHEBI:83421"/>
        <dbReference type="ChEBI" id="CHEBI:456216"/>
        <dbReference type="EC" id="2.7.11.1"/>
    </reaction>
</comment>
<evidence type="ECO:0000313" key="10">
    <source>
        <dbReference type="EMBL" id="GAA3212307.1"/>
    </source>
</evidence>
<dbReference type="Pfam" id="PF25816">
    <property type="entry name" value="RamC_N"/>
    <property type="match status" value="1"/>
</dbReference>
<comment type="caution">
    <text evidence="10">The sequence shown here is derived from an EMBL/GenBank/DDBJ whole genome shotgun (WGS) entry which is preliminary data.</text>
</comment>
<keyword evidence="3" id="KW-0808">Transferase</keyword>
<dbReference type="InterPro" id="IPR053524">
    <property type="entry name" value="Aerial_hyphae_peptide-synth"/>
</dbReference>
<proteinExistence type="predicted"/>
<dbReference type="CDD" id="cd04791">
    <property type="entry name" value="LanC_SerThrkinase"/>
    <property type="match status" value="1"/>
</dbReference>
<dbReference type="Gene3D" id="1.10.510.10">
    <property type="entry name" value="Transferase(Phosphotransferase) domain 1"/>
    <property type="match status" value="1"/>
</dbReference>
<keyword evidence="2" id="KW-0723">Serine/threonine-protein kinase</keyword>
<dbReference type="InterPro" id="IPR000719">
    <property type="entry name" value="Prot_kinase_dom"/>
</dbReference>
<dbReference type="InterPro" id="IPR058053">
    <property type="entry name" value="RamC_C"/>
</dbReference>
<protein>
    <recommendedName>
        <fullName evidence="1">non-specific serine/threonine protein kinase</fullName>
        <ecNumber evidence="1">2.7.11.1</ecNumber>
    </recommendedName>
</protein>
<evidence type="ECO:0000256" key="2">
    <source>
        <dbReference type="ARBA" id="ARBA00022527"/>
    </source>
</evidence>
<feature type="domain" description="Protein kinase" evidence="9">
    <location>
        <begin position="224"/>
        <end position="503"/>
    </location>
</feature>
<gene>
    <name evidence="10" type="primary">lanKC</name>
    <name evidence="10" type="ORF">GCM10010468_31560</name>
</gene>
<evidence type="ECO:0000256" key="5">
    <source>
        <dbReference type="ARBA" id="ARBA00022777"/>
    </source>
</evidence>
<evidence type="ECO:0000256" key="4">
    <source>
        <dbReference type="ARBA" id="ARBA00022741"/>
    </source>
</evidence>
<keyword evidence="11" id="KW-1185">Reference proteome</keyword>
<dbReference type="Proteomes" id="UP001501237">
    <property type="component" value="Unassembled WGS sequence"/>
</dbReference>
<dbReference type="SUPFAM" id="SSF56112">
    <property type="entry name" value="Protein kinase-like (PK-like)"/>
    <property type="match status" value="1"/>
</dbReference>
<dbReference type="EMBL" id="BAAAUV010000007">
    <property type="protein sequence ID" value="GAA3212307.1"/>
    <property type="molecule type" value="Genomic_DNA"/>
</dbReference>
<keyword evidence="5" id="KW-0418">Kinase</keyword>
<organism evidence="10 11">
    <name type="scientific">Actinocorallia longicatena</name>
    <dbReference type="NCBI Taxonomy" id="111803"/>
    <lineage>
        <taxon>Bacteria</taxon>
        <taxon>Bacillati</taxon>
        <taxon>Actinomycetota</taxon>
        <taxon>Actinomycetes</taxon>
        <taxon>Streptosporangiales</taxon>
        <taxon>Thermomonosporaceae</taxon>
        <taxon>Actinocorallia</taxon>
    </lineage>
</organism>
<evidence type="ECO:0000256" key="7">
    <source>
        <dbReference type="ARBA" id="ARBA00047899"/>
    </source>
</evidence>
<dbReference type="RefSeq" id="WP_344828669.1">
    <property type="nucleotide sequence ID" value="NZ_BAAAUV010000007.1"/>
</dbReference>
<keyword evidence="6" id="KW-0067">ATP-binding</keyword>
<evidence type="ECO:0000313" key="11">
    <source>
        <dbReference type="Proteomes" id="UP001501237"/>
    </source>
</evidence>
<dbReference type="EC" id="2.7.11.1" evidence="1"/>
<keyword evidence="4" id="KW-0547">Nucleotide-binding</keyword>
<dbReference type="SUPFAM" id="SSF158745">
    <property type="entry name" value="LanC-like"/>
    <property type="match status" value="1"/>
</dbReference>
<dbReference type="NCBIfam" id="NF038151">
    <property type="entry name" value="lanthi_synth_III"/>
    <property type="match status" value="1"/>
</dbReference>
<evidence type="ECO:0000259" key="9">
    <source>
        <dbReference type="PROSITE" id="PS50011"/>
    </source>
</evidence>
<dbReference type="InterPro" id="IPR057929">
    <property type="entry name" value="RamC_N"/>
</dbReference>
<dbReference type="InterPro" id="IPR012341">
    <property type="entry name" value="6hp_glycosidase-like_sf"/>
</dbReference>
<name>A0ABP6QEU3_9ACTN</name>
<dbReference type="SMART" id="SM00220">
    <property type="entry name" value="S_TKc"/>
    <property type="match status" value="1"/>
</dbReference>
<evidence type="ECO:0000256" key="3">
    <source>
        <dbReference type="ARBA" id="ARBA00022679"/>
    </source>
</evidence>
<dbReference type="Pfam" id="PF00069">
    <property type="entry name" value="Pkinase"/>
    <property type="match status" value="1"/>
</dbReference>
<evidence type="ECO:0000256" key="6">
    <source>
        <dbReference type="ARBA" id="ARBA00022840"/>
    </source>
</evidence>
<dbReference type="PANTHER" id="PTHR24363:SF0">
    <property type="entry name" value="SERINE_THREONINE KINASE LIKE DOMAIN CONTAINING 1"/>
    <property type="match status" value="1"/>
</dbReference>
<comment type="catalytic activity">
    <reaction evidence="7">
        <text>L-threonyl-[protein] + ATP = O-phospho-L-threonyl-[protein] + ADP + H(+)</text>
        <dbReference type="Rhea" id="RHEA:46608"/>
        <dbReference type="Rhea" id="RHEA-COMP:11060"/>
        <dbReference type="Rhea" id="RHEA-COMP:11605"/>
        <dbReference type="ChEBI" id="CHEBI:15378"/>
        <dbReference type="ChEBI" id="CHEBI:30013"/>
        <dbReference type="ChEBI" id="CHEBI:30616"/>
        <dbReference type="ChEBI" id="CHEBI:61977"/>
        <dbReference type="ChEBI" id="CHEBI:456216"/>
        <dbReference type="EC" id="2.7.11.1"/>
    </reaction>
</comment>
<dbReference type="Gene3D" id="3.30.200.20">
    <property type="entry name" value="Phosphorylase Kinase, domain 1"/>
    <property type="match status" value="1"/>
</dbReference>
<reference evidence="11" key="1">
    <citation type="journal article" date="2019" name="Int. J. Syst. Evol. Microbiol.">
        <title>The Global Catalogue of Microorganisms (GCM) 10K type strain sequencing project: providing services to taxonomists for standard genome sequencing and annotation.</title>
        <authorList>
            <consortium name="The Broad Institute Genomics Platform"/>
            <consortium name="The Broad Institute Genome Sequencing Center for Infectious Disease"/>
            <person name="Wu L."/>
            <person name="Ma J."/>
        </authorList>
    </citation>
    <scope>NUCLEOTIDE SEQUENCE [LARGE SCALE GENOMIC DNA]</scope>
    <source>
        <strain evidence="11">JCM 9377</strain>
    </source>
</reference>
<evidence type="ECO:0000256" key="8">
    <source>
        <dbReference type="ARBA" id="ARBA00048679"/>
    </source>
</evidence>
<dbReference type="PANTHER" id="PTHR24363">
    <property type="entry name" value="SERINE/THREONINE PROTEIN KINASE"/>
    <property type="match status" value="1"/>
</dbReference>
<dbReference type="InterPro" id="IPR007822">
    <property type="entry name" value="LANC-like"/>
</dbReference>
<evidence type="ECO:0000256" key="1">
    <source>
        <dbReference type="ARBA" id="ARBA00012513"/>
    </source>
</evidence>
<dbReference type="Gene3D" id="1.50.10.10">
    <property type="match status" value="1"/>
</dbReference>
<dbReference type="SMART" id="SM01260">
    <property type="entry name" value="LANC_like"/>
    <property type="match status" value="1"/>
</dbReference>
<sequence length="852" mass="92751">MDKYELYCQMDPVFYDRIETAVREGSDYPQVSRDVPAGWRGHATDTWMYFMPEGDLPAQGWKIHVSTRLGDAQRVLDVVWEYCLRTKLAFKFLRGEHVLVMHNSKAADRASSGKFVTLYPRDELELERVLAELDPLLEGVEGPYVLSDLRYGDGPMYVRYGAFTERKCLNSSGERVLAVEDGEGTLVPDVRGVAFTVPDWTSLPAFLEPHLAARNAVTLAGLPYTIESVFQFSNGGGVYLARDRDGRQVVLKEARPGAGLDSHGRDAVTRSRHEREMLERLAGLDVVPELVDYFELGGHEFLVEEFVDGNPLQRLLVQKYPLTSATCTEGDLAEYTAWVTEMLPKAERAVAALHDRGVVFGDLHPNNILVTAEGRLVLIDFEVATLAEQEARPALAHPAFLAPADRGGVEADRYALACLTLGLFAPQATITLPLHAGKADHLARLVIEAFPVEPAVIDEAVATLTRSPADTRPRKGLESLDRLVKHGREAWPEVRGDLHHALLASATPERDDRLFPGDVAQFEGSGAVNIATGSAGVLLALYESGAGRFPEYEDWTADRALRPGSGLGLYDGALGVAHVLNLLGDRSRALSLAERCLEEPWQGLELGLFSGLAGMALALTGLGMHEAADAMAAGCAERIGGPRDVPELSGGGRPRAGLMHGSSGVALLFLDAYERHGDPAWLDKAHDAIRQDLRRCVHGPDGSLQVNQGWRRLPYLEEGSAGIAPVVARYLRHRPDEMLALALDELRLVGRARYFVQPGLFSGRAGIIAGLPHDDPNLPELIAGLRWHALPFGGGLAFPGDQLLRLSMDFSTGTAGILHALNSALEGRTLLPFLEPRDGRREPLVTSGGTTP</sequence>
<dbReference type="PROSITE" id="PS50011">
    <property type="entry name" value="PROTEIN_KINASE_DOM"/>
    <property type="match status" value="1"/>
</dbReference>